<dbReference type="InParanoid" id="E2AV14"/>
<name>E2AV14_CAMFO</name>
<evidence type="ECO:0000313" key="1">
    <source>
        <dbReference type="EMBL" id="EFN62732.1"/>
    </source>
</evidence>
<dbReference type="AlphaFoldDB" id="E2AV14"/>
<organism evidence="2">
    <name type="scientific">Camponotus floridanus</name>
    <name type="common">Florida carpenter ant</name>
    <dbReference type="NCBI Taxonomy" id="104421"/>
    <lineage>
        <taxon>Eukaryota</taxon>
        <taxon>Metazoa</taxon>
        <taxon>Ecdysozoa</taxon>
        <taxon>Arthropoda</taxon>
        <taxon>Hexapoda</taxon>
        <taxon>Insecta</taxon>
        <taxon>Pterygota</taxon>
        <taxon>Neoptera</taxon>
        <taxon>Endopterygota</taxon>
        <taxon>Hymenoptera</taxon>
        <taxon>Apocrita</taxon>
        <taxon>Aculeata</taxon>
        <taxon>Formicoidea</taxon>
        <taxon>Formicidae</taxon>
        <taxon>Formicinae</taxon>
        <taxon>Camponotus</taxon>
    </lineage>
</organism>
<keyword evidence="2" id="KW-1185">Reference proteome</keyword>
<accession>E2AV14</accession>
<dbReference type="Proteomes" id="UP000000311">
    <property type="component" value="Unassembled WGS sequence"/>
</dbReference>
<evidence type="ECO:0000313" key="2">
    <source>
        <dbReference type="Proteomes" id="UP000000311"/>
    </source>
</evidence>
<reference evidence="1 2" key="1">
    <citation type="journal article" date="2010" name="Science">
        <title>Genomic comparison of the ants Camponotus floridanus and Harpegnathos saltator.</title>
        <authorList>
            <person name="Bonasio R."/>
            <person name="Zhang G."/>
            <person name="Ye C."/>
            <person name="Mutti N.S."/>
            <person name="Fang X."/>
            <person name="Qin N."/>
            <person name="Donahue G."/>
            <person name="Yang P."/>
            <person name="Li Q."/>
            <person name="Li C."/>
            <person name="Zhang P."/>
            <person name="Huang Z."/>
            <person name="Berger S.L."/>
            <person name="Reinberg D."/>
            <person name="Wang J."/>
            <person name="Liebig J."/>
        </authorList>
    </citation>
    <scope>NUCLEOTIDE SEQUENCE [LARGE SCALE GENOMIC DNA]</scope>
    <source>
        <strain evidence="2">C129</strain>
    </source>
</reference>
<gene>
    <name evidence="1" type="ORF">EAG_01429</name>
</gene>
<sequence>MGLGPGVGLASYFNVDNAPGNFGGACLRHWFIGVATDHISSAHKSIDIDVVCEETSERGNGLSSVVGGARKRDEDVRRVGRGETMKEETLKKREMWKGVGRRRRFGLRAEWPGKKEKESLERQLNYFNLYREKIERTIAALLSRSFGLSALEKEIQMDDRKWWTVSDKGSRRNETRRGRSATVAGPEEWTSLFSRLWWKRFSRIAVNR</sequence>
<protein>
    <submittedName>
        <fullName evidence="1">Uncharacterized protein</fullName>
    </submittedName>
</protein>
<dbReference type="EMBL" id="GL442974">
    <property type="protein sequence ID" value="EFN62732.1"/>
    <property type="molecule type" value="Genomic_DNA"/>
</dbReference>
<proteinExistence type="predicted"/>